<dbReference type="EMBL" id="LN483076">
    <property type="protein sequence ID" value="CEA04631.1"/>
    <property type="molecule type" value="Genomic_DNA"/>
</dbReference>
<accession>A0A078MIU2</accession>
<reference evidence="6" key="1">
    <citation type="submission" date="2014-07" db="EMBL/GenBank/DDBJ databases">
        <authorList>
            <person name="Urmite Genomes Urmite Genomes"/>
        </authorList>
    </citation>
    <scope>NUCLEOTIDE SEQUENCE</scope>
    <source>
        <strain evidence="6">13S34_air</strain>
    </source>
</reference>
<dbReference type="HOGENOM" id="CLU_060077_9_0_9"/>
<dbReference type="PANTHER" id="PTHR30204">
    <property type="entry name" value="REDOX-CYCLING DRUG-SENSING TRANSCRIPTIONAL ACTIVATOR SOXR"/>
    <property type="match status" value="1"/>
</dbReference>
<evidence type="ECO:0000313" key="6">
    <source>
        <dbReference type="EMBL" id="CEA04631.1"/>
    </source>
</evidence>
<gene>
    <name evidence="6" type="primary">glnR</name>
    <name evidence="6" type="ORF">BN1050_02059</name>
</gene>
<dbReference type="AlphaFoldDB" id="A0A078MIU2"/>
<dbReference type="SMART" id="SM00422">
    <property type="entry name" value="HTH_MERR"/>
    <property type="match status" value="1"/>
</dbReference>
<keyword evidence="1" id="KW-0678">Repressor</keyword>
<evidence type="ECO:0000256" key="2">
    <source>
        <dbReference type="ARBA" id="ARBA00023015"/>
    </source>
</evidence>
<dbReference type="PATRIC" id="fig|1461583.4.peg.1982"/>
<dbReference type="InterPro" id="IPR047057">
    <property type="entry name" value="MerR_fam"/>
</dbReference>
<dbReference type="Gene3D" id="1.10.1660.10">
    <property type="match status" value="1"/>
</dbReference>
<protein>
    <submittedName>
        <fullName evidence="6">HTH-type transcriptional regulator GlnR</fullName>
    </submittedName>
</protein>
<evidence type="ECO:0000259" key="5">
    <source>
        <dbReference type="PROSITE" id="PS50937"/>
    </source>
</evidence>
<keyword evidence="3" id="KW-0238">DNA-binding</keyword>
<feature type="domain" description="HTH merR-type" evidence="5">
    <location>
        <begin position="13"/>
        <end position="81"/>
    </location>
</feature>
<dbReference type="Pfam" id="PF13411">
    <property type="entry name" value="MerR_1"/>
    <property type="match status" value="1"/>
</dbReference>
<dbReference type="PROSITE" id="PS00552">
    <property type="entry name" value="HTH_MERR_1"/>
    <property type="match status" value="1"/>
</dbReference>
<evidence type="ECO:0000256" key="1">
    <source>
        <dbReference type="ARBA" id="ARBA00022491"/>
    </source>
</evidence>
<keyword evidence="2" id="KW-0805">Transcription regulation</keyword>
<dbReference type="PANTHER" id="PTHR30204:SF65">
    <property type="entry name" value="HTH-TYPE TRANSCRIPTIONAL REGULATOR TNRA"/>
    <property type="match status" value="1"/>
</dbReference>
<dbReference type="SUPFAM" id="SSF46955">
    <property type="entry name" value="Putative DNA-binding domain"/>
    <property type="match status" value="1"/>
</dbReference>
<keyword evidence="4" id="KW-0804">Transcription</keyword>
<organism evidence="6">
    <name type="scientific">Metalysinibacillus saudimassiliensis</name>
    <dbReference type="NCBI Taxonomy" id="1461583"/>
    <lineage>
        <taxon>Bacteria</taxon>
        <taxon>Bacillati</taxon>
        <taxon>Bacillota</taxon>
        <taxon>Bacilli</taxon>
        <taxon>Bacillales</taxon>
        <taxon>Caryophanaceae</taxon>
        <taxon>Metalysinibacillus</taxon>
    </lineage>
</organism>
<dbReference type="InterPro" id="IPR009061">
    <property type="entry name" value="DNA-bd_dom_put_sf"/>
</dbReference>
<dbReference type="PROSITE" id="PS50937">
    <property type="entry name" value="HTH_MERR_2"/>
    <property type="match status" value="1"/>
</dbReference>
<dbReference type="GO" id="GO:0003700">
    <property type="term" value="F:DNA-binding transcription factor activity"/>
    <property type="evidence" value="ECO:0007669"/>
    <property type="project" value="InterPro"/>
</dbReference>
<evidence type="ECO:0000256" key="3">
    <source>
        <dbReference type="ARBA" id="ARBA00023125"/>
    </source>
</evidence>
<dbReference type="GO" id="GO:0003677">
    <property type="term" value="F:DNA binding"/>
    <property type="evidence" value="ECO:0007669"/>
    <property type="project" value="UniProtKB-KW"/>
</dbReference>
<evidence type="ECO:0000256" key="4">
    <source>
        <dbReference type="ARBA" id="ARBA00023163"/>
    </source>
</evidence>
<name>A0A078MIU2_9BACL</name>
<dbReference type="InterPro" id="IPR000551">
    <property type="entry name" value="MerR-type_HTH_dom"/>
</dbReference>
<proteinExistence type="predicted"/>
<sequence>MDLPSEIRRSMPLLSIGVVMELTDLSARQIRYYEEQGFITPARTSGNQRKFSLNDVDVLFEVKDLVEDSMNMASVKKMFELRAKQQQQDKSDAELRRMMREERLRAQRLGRTAPTRGDLSRFY</sequence>